<organism evidence="2 3">
    <name type="scientific">Calicophoron daubneyi</name>
    <name type="common">Rumen fluke</name>
    <name type="synonym">Paramphistomum daubneyi</name>
    <dbReference type="NCBI Taxonomy" id="300641"/>
    <lineage>
        <taxon>Eukaryota</taxon>
        <taxon>Metazoa</taxon>
        <taxon>Spiralia</taxon>
        <taxon>Lophotrochozoa</taxon>
        <taxon>Platyhelminthes</taxon>
        <taxon>Trematoda</taxon>
        <taxon>Digenea</taxon>
        <taxon>Plagiorchiida</taxon>
        <taxon>Pronocephalata</taxon>
        <taxon>Paramphistomoidea</taxon>
        <taxon>Paramphistomidae</taxon>
        <taxon>Calicophoron</taxon>
    </lineage>
</organism>
<sequence length="513" mass="56328">MDWETADVYIHKLICGTDPFSTVVDKVSDALRQFILVEGSSPIQEQFSRRLVTFFELDPDDQYLLLEIVSVLGLDRVMESLSELLLSREGNSWSQVNWRRLLALVGAMITAVRGSVSSIRGLIRRVLDEVFCPSNNRSDDLTEAKFLDANAESSQGIKNTSPTNMELFMLALLLARQLCTEDTRLTGITYSQWWSETFTSNSSASISSPQLTGFTFSHSDFILFTNLLVELLQWEHDPRLLQIQLTSKPSCLASWSRSSKTKSNLNPGSNEAEGKPDDLTGDFIGNAAAELETLDASLMNSCVQQWNDYVEIGRGRLAELRETPSDHPMTDPTHAGITENPFPTPGWEDVLAWIRDVANQLSSAADNGDRPQNCRLPHSLSEAVLFQPLHLRSVLIPALLNAPELGTLSSELKVAHAKLLLIMKQSGLAGWLESNAKGTGSTRTQGKTGVIAVGRKPRAQTGRGSRGGQFNKRPGSANSSDGMTSKLQRSDSTSVFKNSSTTAMVCSDLSTEI</sequence>
<dbReference type="AlphaFoldDB" id="A0AAV2U139"/>
<feature type="compositionally biased region" description="Polar residues" evidence="1">
    <location>
        <begin position="257"/>
        <end position="269"/>
    </location>
</feature>
<comment type="caution">
    <text evidence="2">The sequence shown here is derived from an EMBL/GenBank/DDBJ whole genome shotgun (WGS) entry which is preliminary data.</text>
</comment>
<evidence type="ECO:0000313" key="2">
    <source>
        <dbReference type="EMBL" id="CAL5141594.1"/>
    </source>
</evidence>
<feature type="region of interest" description="Disordered" evidence="1">
    <location>
        <begin position="435"/>
        <end position="495"/>
    </location>
</feature>
<proteinExistence type="predicted"/>
<feature type="region of interest" description="Disordered" evidence="1">
    <location>
        <begin position="257"/>
        <end position="281"/>
    </location>
</feature>
<gene>
    <name evidence="2" type="ORF">CDAUBV1_LOCUS16876</name>
</gene>
<dbReference type="EMBL" id="CAXLJL010000911">
    <property type="protein sequence ID" value="CAL5141594.1"/>
    <property type="molecule type" value="Genomic_DNA"/>
</dbReference>
<feature type="compositionally biased region" description="Polar residues" evidence="1">
    <location>
        <begin position="476"/>
        <end position="495"/>
    </location>
</feature>
<feature type="compositionally biased region" description="Polar residues" evidence="1">
    <location>
        <begin position="436"/>
        <end position="447"/>
    </location>
</feature>
<reference evidence="2" key="1">
    <citation type="submission" date="2024-06" db="EMBL/GenBank/DDBJ databases">
        <authorList>
            <person name="Liu X."/>
            <person name="Lenzi L."/>
            <person name="Haldenby T S."/>
            <person name="Uol C."/>
        </authorList>
    </citation>
    <scope>NUCLEOTIDE SEQUENCE</scope>
</reference>
<protein>
    <submittedName>
        <fullName evidence="2">Uncharacterized protein</fullName>
    </submittedName>
</protein>
<evidence type="ECO:0000256" key="1">
    <source>
        <dbReference type="SAM" id="MobiDB-lite"/>
    </source>
</evidence>
<name>A0AAV2U139_CALDB</name>
<dbReference type="Proteomes" id="UP001497525">
    <property type="component" value="Unassembled WGS sequence"/>
</dbReference>
<evidence type="ECO:0000313" key="3">
    <source>
        <dbReference type="Proteomes" id="UP001497525"/>
    </source>
</evidence>
<accession>A0AAV2U139</accession>